<evidence type="ECO:0000313" key="2">
    <source>
        <dbReference type="Proteomes" id="UP001152798"/>
    </source>
</evidence>
<name>A0A9P0E3Q8_NEZVI</name>
<reference evidence="1" key="1">
    <citation type="submission" date="2022-01" db="EMBL/GenBank/DDBJ databases">
        <authorList>
            <person name="King R."/>
        </authorList>
    </citation>
    <scope>NUCLEOTIDE SEQUENCE</scope>
</reference>
<dbReference type="Proteomes" id="UP001152798">
    <property type="component" value="Chromosome 1"/>
</dbReference>
<organism evidence="1 2">
    <name type="scientific">Nezara viridula</name>
    <name type="common">Southern green stink bug</name>
    <name type="synonym">Cimex viridulus</name>
    <dbReference type="NCBI Taxonomy" id="85310"/>
    <lineage>
        <taxon>Eukaryota</taxon>
        <taxon>Metazoa</taxon>
        <taxon>Ecdysozoa</taxon>
        <taxon>Arthropoda</taxon>
        <taxon>Hexapoda</taxon>
        <taxon>Insecta</taxon>
        <taxon>Pterygota</taxon>
        <taxon>Neoptera</taxon>
        <taxon>Paraneoptera</taxon>
        <taxon>Hemiptera</taxon>
        <taxon>Heteroptera</taxon>
        <taxon>Panheteroptera</taxon>
        <taxon>Pentatomomorpha</taxon>
        <taxon>Pentatomoidea</taxon>
        <taxon>Pentatomidae</taxon>
        <taxon>Pentatominae</taxon>
        <taxon>Nezara</taxon>
    </lineage>
</organism>
<dbReference type="EMBL" id="OV725077">
    <property type="protein sequence ID" value="CAH1390320.1"/>
    <property type="molecule type" value="Genomic_DNA"/>
</dbReference>
<evidence type="ECO:0000313" key="1">
    <source>
        <dbReference type="EMBL" id="CAH1390320.1"/>
    </source>
</evidence>
<accession>A0A9P0E3Q8</accession>
<keyword evidence="2" id="KW-1185">Reference proteome</keyword>
<gene>
    <name evidence="1" type="ORF">NEZAVI_LOCUS1540</name>
</gene>
<dbReference type="AlphaFoldDB" id="A0A9P0E3Q8"/>
<sequence length="44" mass="4569">MTDRVRSAIQTVTVQDAVLSKIPGIENVQVLKSLSSGTIAALTG</sequence>
<proteinExistence type="predicted"/>
<protein>
    <submittedName>
        <fullName evidence="1">Uncharacterized protein</fullName>
    </submittedName>
</protein>